<dbReference type="SMART" id="SM00456">
    <property type="entry name" value="WW"/>
    <property type="match status" value="1"/>
</dbReference>
<dbReference type="EMBL" id="JARQZJ010000039">
    <property type="protein sequence ID" value="KAK9876912.1"/>
    <property type="molecule type" value="Genomic_DNA"/>
</dbReference>
<evidence type="ECO:0000256" key="1">
    <source>
        <dbReference type="ARBA" id="ARBA00004123"/>
    </source>
</evidence>
<dbReference type="InterPro" id="IPR036236">
    <property type="entry name" value="Znf_C2H2_sf"/>
</dbReference>
<dbReference type="PROSITE" id="PS50171">
    <property type="entry name" value="ZF_MATRIN"/>
    <property type="match status" value="1"/>
</dbReference>
<dbReference type="Pfam" id="PF00397">
    <property type="entry name" value="WW"/>
    <property type="match status" value="1"/>
</dbReference>
<name>A0AAW1TZC2_9CUCU</name>
<keyword evidence="6" id="KW-0175">Coiled coil</keyword>
<dbReference type="GO" id="GO:0003723">
    <property type="term" value="F:RNA binding"/>
    <property type="evidence" value="ECO:0007669"/>
    <property type="project" value="TreeGrafter"/>
</dbReference>
<dbReference type="SUPFAM" id="SSF51045">
    <property type="entry name" value="WW domain"/>
    <property type="match status" value="1"/>
</dbReference>
<reference evidence="9 10" key="1">
    <citation type="submission" date="2023-03" db="EMBL/GenBank/DDBJ databases">
        <title>Genome insight into feeding habits of ladybird beetles.</title>
        <authorList>
            <person name="Li H.-S."/>
            <person name="Huang Y.-H."/>
            <person name="Pang H."/>
        </authorList>
    </citation>
    <scope>NUCLEOTIDE SEQUENCE [LARGE SCALE GENOMIC DNA]</scope>
    <source>
        <strain evidence="9">SYSU_2023b</strain>
        <tissue evidence="9">Whole body</tissue>
    </source>
</reference>
<evidence type="ECO:0000256" key="5">
    <source>
        <dbReference type="ARBA" id="ARBA00023242"/>
    </source>
</evidence>
<dbReference type="GO" id="GO:0000398">
    <property type="term" value="P:mRNA splicing, via spliceosome"/>
    <property type="evidence" value="ECO:0007669"/>
    <property type="project" value="InterPro"/>
</dbReference>
<evidence type="ECO:0000313" key="10">
    <source>
        <dbReference type="Proteomes" id="UP001431783"/>
    </source>
</evidence>
<keyword evidence="5" id="KW-0539">Nucleus</keyword>
<feature type="domain" description="Matrin-type" evidence="8">
    <location>
        <begin position="39"/>
        <end position="70"/>
    </location>
</feature>
<keyword evidence="4" id="KW-0862">Zinc</keyword>
<keyword evidence="2" id="KW-0479">Metal-binding</keyword>
<accession>A0AAW1TZC2</accession>
<organism evidence="9 10">
    <name type="scientific">Henosepilachna vigintioctopunctata</name>
    <dbReference type="NCBI Taxonomy" id="420089"/>
    <lineage>
        <taxon>Eukaryota</taxon>
        <taxon>Metazoa</taxon>
        <taxon>Ecdysozoa</taxon>
        <taxon>Arthropoda</taxon>
        <taxon>Hexapoda</taxon>
        <taxon>Insecta</taxon>
        <taxon>Pterygota</taxon>
        <taxon>Neoptera</taxon>
        <taxon>Endopterygota</taxon>
        <taxon>Coleoptera</taxon>
        <taxon>Polyphaga</taxon>
        <taxon>Cucujiformia</taxon>
        <taxon>Coccinelloidea</taxon>
        <taxon>Coccinellidae</taxon>
        <taxon>Epilachninae</taxon>
        <taxon>Epilachnini</taxon>
        <taxon>Henosepilachna</taxon>
    </lineage>
</organism>
<dbReference type="Gene3D" id="3.30.160.60">
    <property type="entry name" value="Classic Zinc Finger"/>
    <property type="match status" value="1"/>
</dbReference>
<evidence type="ECO:0008006" key="11">
    <source>
        <dbReference type="Google" id="ProtNLM"/>
    </source>
</evidence>
<sequence length="318" mass="37156">MKIARLTNGCLLLYFTGKSGSSVPILEFAADYWVSQERKYCEFCKCWIADNKPSVEFHENGKRHQENVKKRLNTITKNSRKAQKALEREDYSLKQMEKAALEAYKKDIENNADLTSIAINQKLKDENLEIKGAAKIWHELKSKEGHLYYWNTVTNETVWEAPSEGYLTLEEQREATFHKTKIQLEEADKERRRQGLIQAEQIKREEEEERARLEREKMKSRRVVDEIALETPGPIIEPGNPSPYGKWQTVKETPVVDWQLPEQEYYEPPVSYEPEPVVREFKEKIIASIDGLPGESTFKKRKIISGNKKHARQRLDND</sequence>
<protein>
    <recommendedName>
        <fullName evidence="11">WW domain-binding protein 4</fullName>
    </recommendedName>
</protein>
<comment type="caution">
    <text evidence="9">The sequence shown here is derived from an EMBL/GenBank/DDBJ whole genome shotgun (WGS) entry which is preliminary data.</text>
</comment>
<keyword evidence="3" id="KW-0863">Zinc-finger</keyword>
<dbReference type="PANTHER" id="PTHR13173:SF10">
    <property type="entry name" value="WW DOMAIN-BINDING PROTEIN 4"/>
    <property type="match status" value="1"/>
</dbReference>
<evidence type="ECO:0000256" key="2">
    <source>
        <dbReference type="ARBA" id="ARBA00022723"/>
    </source>
</evidence>
<dbReference type="SMART" id="SM00451">
    <property type="entry name" value="ZnF_U1"/>
    <property type="match status" value="1"/>
</dbReference>
<dbReference type="InterPro" id="IPR036020">
    <property type="entry name" value="WW_dom_sf"/>
</dbReference>
<dbReference type="CDD" id="cd00201">
    <property type="entry name" value="WW"/>
    <property type="match status" value="1"/>
</dbReference>
<feature type="coiled-coil region" evidence="6">
    <location>
        <begin position="196"/>
        <end position="223"/>
    </location>
</feature>
<evidence type="ECO:0000313" key="9">
    <source>
        <dbReference type="EMBL" id="KAK9876912.1"/>
    </source>
</evidence>
<evidence type="ECO:0000259" key="8">
    <source>
        <dbReference type="PROSITE" id="PS50171"/>
    </source>
</evidence>
<feature type="domain" description="WW" evidence="7">
    <location>
        <begin position="137"/>
        <end position="164"/>
    </location>
</feature>
<evidence type="ECO:0000256" key="6">
    <source>
        <dbReference type="SAM" id="Coils"/>
    </source>
</evidence>
<dbReference type="PANTHER" id="PTHR13173">
    <property type="entry name" value="WW DOMAIN BINDING PROTEIN 4"/>
    <property type="match status" value="1"/>
</dbReference>
<dbReference type="Gene3D" id="2.20.70.10">
    <property type="match status" value="1"/>
</dbReference>
<dbReference type="InterPro" id="IPR001202">
    <property type="entry name" value="WW_dom"/>
</dbReference>
<gene>
    <name evidence="9" type="ORF">WA026_015948</name>
</gene>
<dbReference type="GO" id="GO:0008270">
    <property type="term" value="F:zinc ion binding"/>
    <property type="evidence" value="ECO:0007669"/>
    <property type="project" value="UniProtKB-KW"/>
</dbReference>
<evidence type="ECO:0000256" key="3">
    <source>
        <dbReference type="ARBA" id="ARBA00022771"/>
    </source>
</evidence>
<dbReference type="InterPro" id="IPR040023">
    <property type="entry name" value="WBP4"/>
</dbReference>
<evidence type="ECO:0000256" key="4">
    <source>
        <dbReference type="ARBA" id="ARBA00022833"/>
    </source>
</evidence>
<dbReference type="Pfam" id="PF06220">
    <property type="entry name" value="zf-U1"/>
    <property type="match status" value="1"/>
</dbReference>
<dbReference type="InterPro" id="IPR000690">
    <property type="entry name" value="Matrin/U1-C_Znf_C2H2"/>
</dbReference>
<dbReference type="PROSITE" id="PS50020">
    <property type="entry name" value="WW_DOMAIN_2"/>
    <property type="match status" value="1"/>
</dbReference>
<evidence type="ECO:0000259" key="7">
    <source>
        <dbReference type="PROSITE" id="PS50020"/>
    </source>
</evidence>
<dbReference type="InterPro" id="IPR013085">
    <property type="entry name" value="U1-CZ_Znf_C2H2"/>
</dbReference>
<dbReference type="InterPro" id="IPR003604">
    <property type="entry name" value="Matrin/U1-like-C_Znf_C2H2"/>
</dbReference>
<dbReference type="Proteomes" id="UP001431783">
    <property type="component" value="Unassembled WGS sequence"/>
</dbReference>
<keyword evidence="10" id="KW-1185">Reference proteome</keyword>
<dbReference type="GO" id="GO:0071011">
    <property type="term" value="C:precatalytic spliceosome"/>
    <property type="evidence" value="ECO:0007669"/>
    <property type="project" value="TreeGrafter"/>
</dbReference>
<comment type="subcellular location">
    <subcellularLocation>
        <location evidence="1">Nucleus</location>
    </subcellularLocation>
</comment>
<proteinExistence type="predicted"/>
<dbReference type="AlphaFoldDB" id="A0AAW1TZC2"/>
<dbReference type="SUPFAM" id="SSF57667">
    <property type="entry name" value="beta-beta-alpha zinc fingers"/>
    <property type="match status" value="1"/>
</dbReference>